<dbReference type="InterPro" id="IPR021867">
    <property type="entry name" value="Bmt2/SAMTOR"/>
</dbReference>
<dbReference type="SUPFAM" id="SSF53335">
    <property type="entry name" value="S-adenosyl-L-methionine-dependent methyltransferases"/>
    <property type="match status" value="1"/>
</dbReference>
<dbReference type="GO" id="GO:0005730">
    <property type="term" value="C:nucleolus"/>
    <property type="evidence" value="ECO:0007669"/>
    <property type="project" value="UniProtKB-SubCell"/>
</dbReference>
<dbReference type="InterPro" id="IPR029063">
    <property type="entry name" value="SAM-dependent_MTases_sf"/>
</dbReference>
<dbReference type="EC" id="2.1.1.-" evidence="4"/>
<feature type="binding site" evidence="4">
    <location>
        <position position="186"/>
    </location>
    <ligand>
        <name>S-adenosyl-L-methionine</name>
        <dbReference type="ChEBI" id="CHEBI:59789"/>
    </ligand>
</feature>
<comment type="similarity">
    <text evidence="4">Belongs to the BMT2 family.</text>
</comment>
<evidence type="ECO:0000256" key="4">
    <source>
        <dbReference type="HAMAP-Rule" id="MF_03044"/>
    </source>
</evidence>
<dbReference type="PANTHER" id="PTHR21008:SF1">
    <property type="entry name" value="25S RRNA (ADENINE(2142)-N(1))-METHYLTRANSFERASE"/>
    <property type="match status" value="1"/>
</dbReference>
<dbReference type="HOGENOM" id="CLU_041583_1_0_1"/>
<dbReference type="OrthoDB" id="5954793at2759"/>
<dbReference type="HAMAP" id="MF_03044">
    <property type="entry name" value="BMT2"/>
    <property type="match status" value="1"/>
</dbReference>
<organism evidence="5 6">
    <name type="scientific">Lachancea lanzarotensis</name>
    <dbReference type="NCBI Taxonomy" id="1245769"/>
    <lineage>
        <taxon>Eukaryota</taxon>
        <taxon>Fungi</taxon>
        <taxon>Dikarya</taxon>
        <taxon>Ascomycota</taxon>
        <taxon>Saccharomycotina</taxon>
        <taxon>Saccharomycetes</taxon>
        <taxon>Saccharomycetales</taxon>
        <taxon>Saccharomycetaceae</taxon>
        <taxon>Lachancea</taxon>
    </lineage>
</organism>
<feature type="binding site" evidence="4">
    <location>
        <position position="165"/>
    </location>
    <ligand>
        <name>S-adenosyl-L-methionine</name>
        <dbReference type="ChEBI" id="CHEBI:59789"/>
    </ligand>
</feature>
<keyword evidence="1 4" id="KW-0489">Methyltransferase</keyword>
<evidence type="ECO:0000313" key="5">
    <source>
        <dbReference type="EMBL" id="CEP64235.1"/>
    </source>
</evidence>
<keyword evidence="2 4" id="KW-0808">Transferase</keyword>
<dbReference type="Proteomes" id="UP000054304">
    <property type="component" value="Unassembled WGS sequence"/>
</dbReference>
<comment type="function">
    <text evidence="4">S-adenosyl-L-methionine-dependent methyltransferase that specifically methylates the N(1) position of an adenine present in helix 65 in 25S rRNA.</text>
</comment>
<protein>
    <recommendedName>
        <fullName evidence="4">25S rRNA adenine-N(1) methyltransferase</fullName>
        <ecNumber evidence="4">2.1.1.-</ecNumber>
    </recommendedName>
</protein>
<dbReference type="AlphaFoldDB" id="A0A0C7N231"/>
<dbReference type="GO" id="GO:0042273">
    <property type="term" value="P:ribosomal large subunit biogenesis"/>
    <property type="evidence" value="ECO:0007669"/>
    <property type="project" value="EnsemblFungi"/>
</dbReference>
<reference evidence="5 6" key="1">
    <citation type="submission" date="2014-12" db="EMBL/GenBank/DDBJ databases">
        <authorList>
            <person name="Neuveglise Cecile"/>
        </authorList>
    </citation>
    <scope>NUCLEOTIDE SEQUENCE [LARGE SCALE GENOMIC DNA]</scope>
    <source>
        <strain evidence="5 6">CBS 12615</strain>
    </source>
</reference>
<evidence type="ECO:0000256" key="1">
    <source>
        <dbReference type="ARBA" id="ARBA00022603"/>
    </source>
</evidence>
<dbReference type="Pfam" id="PF11968">
    <property type="entry name" value="Bmt2"/>
    <property type="match status" value="1"/>
</dbReference>
<comment type="subcellular location">
    <subcellularLocation>
        <location evidence="4">Nucleus</location>
        <location evidence="4">Nucleolus</location>
    </subcellularLocation>
</comment>
<dbReference type="STRING" id="1245769.A0A0C7N231"/>
<keyword evidence="6" id="KW-1185">Reference proteome</keyword>
<name>A0A0C7N231_9SACH</name>
<keyword evidence="3 4" id="KW-0949">S-adenosyl-L-methionine</keyword>
<dbReference type="EMBL" id="LN736369">
    <property type="protein sequence ID" value="CEP64235.1"/>
    <property type="molecule type" value="Genomic_DNA"/>
</dbReference>
<evidence type="ECO:0000256" key="2">
    <source>
        <dbReference type="ARBA" id="ARBA00022679"/>
    </source>
</evidence>
<accession>A0A0C7N231</accession>
<evidence type="ECO:0000313" key="6">
    <source>
        <dbReference type="Proteomes" id="UP000054304"/>
    </source>
</evidence>
<dbReference type="GO" id="GO:0016433">
    <property type="term" value="F:rRNA (adenine) methyltransferase activity"/>
    <property type="evidence" value="ECO:0007669"/>
    <property type="project" value="UniProtKB-UniRule"/>
</dbReference>
<evidence type="ECO:0000256" key="3">
    <source>
        <dbReference type="ARBA" id="ARBA00022691"/>
    </source>
</evidence>
<proteinExistence type="inferred from homology"/>
<sequence>MLLKRRKTVTGRPVLQQAPKIKPERARRIIRRFHLLINKRRIIAVKLKFKLAENDEAGTAKTVNKKLELLGLMSQYREGWKASHPDAQLEEQMLKAQGIKESQTLARVLGYIMGEIHDRGGLQNYQLASTIGQDKNRGGDSSKILIKWFQKIRDSRKTYRALELGSLSARNAISTSGMFNPVVRIDLNSNDPANIERQDFMERPIPKDDLERFDLISCSLVLNFVPSPELRGAMLKRFESFLRLDVASTYVFLVLPLPCVDNSRYMTQDTLCAMMNYLGYRMINEHKSPKIIYLLFEREKSQDRSNSGGKTLHFTKKKILRDHAGMNNFSVLL</sequence>
<keyword evidence="4" id="KW-0539">Nucleus</keyword>
<gene>
    <name evidence="4" type="primary">BMT2</name>
    <name evidence="5" type="ORF">LALA0_S10e05578g</name>
</gene>
<dbReference type="PANTHER" id="PTHR21008">
    <property type="entry name" value="S-ADENOSYLMETHIONINE SENSOR UPSTREAM OF MTORC1-RELATED"/>
    <property type="match status" value="1"/>
</dbReference>